<dbReference type="CDD" id="cd21059">
    <property type="entry name" value="LciA-like"/>
    <property type="match status" value="1"/>
</dbReference>
<proteinExistence type="predicted"/>
<dbReference type="Pfam" id="PF08951">
    <property type="entry name" value="EntA_Immun"/>
    <property type="match status" value="1"/>
</dbReference>
<accession>A0A1H8KMZ4</accession>
<gene>
    <name evidence="1" type="ORF">SAMN05216454_1364</name>
</gene>
<dbReference type="InterPro" id="IPR015046">
    <property type="entry name" value="LciA_Immunity-like"/>
</dbReference>
<evidence type="ECO:0000313" key="2">
    <source>
        <dbReference type="Proteomes" id="UP000199512"/>
    </source>
</evidence>
<name>A0A1H8KMZ4_9FIRM</name>
<protein>
    <submittedName>
        <fullName evidence="1">Enterocin A Immunity</fullName>
    </submittedName>
</protein>
<dbReference type="AlphaFoldDB" id="A0A1H8KMZ4"/>
<sequence>MKNKKEFEEEFLSKVYNLILNENTLSDERVILVEFKNNISIDGKNFNKEVGILSEKIRVLAIKKYNQKECLSKEVGKLYNYISEKGLFKRELGRGIASIGIWM</sequence>
<reference evidence="1 2" key="1">
    <citation type="submission" date="2016-10" db="EMBL/GenBank/DDBJ databases">
        <authorList>
            <person name="de Groot N.N."/>
        </authorList>
    </citation>
    <scope>NUCLEOTIDE SEQUENCE [LARGE SCALE GENOMIC DNA]</scope>
    <source>
        <strain evidence="1 2">Calf135</strain>
    </source>
</reference>
<dbReference type="EMBL" id="FODF01000036">
    <property type="protein sequence ID" value="SEN94051.1"/>
    <property type="molecule type" value="Genomic_DNA"/>
</dbReference>
<dbReference type="STRING" id="215200.SAMN05216454_1364"/>
<dbReference type="GO" id="GO:0030153">
    <property type="term" value="P:bacteriocin immunity"/>
    <property type="evidence" value="ECO:0007669"/>
    <property type="project" value="InterPro"/>
</dbReference>
<dbReference type="Proteomes" id="UP000199512">
    <property type="component" value="Unassembled WGS sequence"/>
</dbReference>
<evidence type="ECO:0000313" key="1">
    <source>
        <dbReference type="EMBL" id="SEN94051.1"/>
    </source>
</evidence>
<keyword evidence="2" id="KW-1185">Reference proteome</keyword>
<dbReference type="RefSeq" id="WP_091976196.1">
    <property type="nucleotide sequence ID" value="NZ_FODF01000036.1"/>
</dbReference>
<organism evidence="1 2">
    <name type="scientific">Peptostreptococcus russellii</name>
    <dbReference type="NCBI Taxonomy" id="215200"/>
    <lineage>
        <taxon>Bacteria</taxon>
        <taxon>Bacillati</taxon>
        <taxon>Bacillota</taxon>
        <taxon>Clostridia</taxon>
        <taxon>Peptostreptococcales</taxon>
        <taxon>Peptostreptococcaceae</taxon>
        <taxon>Peptostreptococcus</taxon>
    </lineage>
</organism>